<organism evidence="1 2">
    <name type="scientific">Trifolium medium</name>
    <dbReference type="NCBI Taxonomy" id="97028"/>
    <lineage>
        <taxon>Eukaryota</taxon>
        <taxon>Viridiplantae</taxon>
        <taxon>Streptophyta</taxon>
        <taxon>Embryophyta</taxon>
        <taxon>Tracheophyta</taxon>
        <taxon>Spermatophyta</taxon>
        <taxon>Magnoliopsida</taxon>
        <taxon>eudicotyledons</taxon>
        <taxon>Gunneridae</taxon>
        <taxon>Pentapetalae</taxon>
        <taxon>rosids</taxon>
        <taxon>fabids</taxon>
        <taxon>Fabales</taxon>
        <taxon>Fabaceae</taxon>
        <taxon>Papilionoideae</taxon>
        <taxon>50 kb inversion clade</taxon>
        <taxon>NPAAA clade</taxon>
        <taxon>Hologalegina</taxon>
        <taxon>IRL clade</taxon>
        <taxon>Trifolieae</taxon>
        <taxon>Trifolium</taxon>
    </lineage>
</organism>
<dbReference type="Proteomes" id="UP000265520">
    <property type="component" value="Unassembled WGS sequence"/>
</dbReference>
<evidence type="ECO:0000313" key="2">
    <source>
        <dbReference type="Proteomes" id="UP000265520"/>
    </source>
</evidence>
<comment type="caution">
    <text evidence="1">The sequence shown here is derived from an EMBL/GenBank/DDBJ whole genome shotgun (WGS) entry which is preliminary data.</text>
</comment>
<dbReference type="EMBL" id="LXQA010410860">
    <property type="protein sequence ID" value="MCI50066.1"/>
    <property type="molecule type" value="Genomic_DNA"/>
</dbReference>
<keyword evidence="2" id="KW-1185">Reference proteome</keyword>
<feature type="non-terminal residue" evidence="1">
    <location>
        <position position="53"/>
    </location>
</feature>
<evidence type="ECO:0000313" key="1">
    <source>
        <dbReference type="EMBL" id="MCI50066.1"/>
    </source>
</evidence>
<protein>
    <submittedName>
        <fullName evidence="1">Uncharacterized protein</fullName>
    </submittedName>
</protein>
<name>A0A392SQD9_9FABA</name>
<reference evidence="1 2" key="1">
    <citation type="journal article" date="2018" name="Front. Plant Sci.">
        <title>Red Clover (Trifolium pratense) and Zigzag Clover (T. medium) - A Picture of Genomic Similarities and Differences.</title>
        <authorList>
            <person name="Dluhosova J."/>
            <person name="Istvanek J."/>
            <person name="Nedelnik J."/>
            <person name="Repkova J."/>
        </authorList>
    </citation>
    <scope>NUCLEOTIDE SEQUENCE [LARGE SCALE GENOMIC DNA]</scope>
    <source>
        <strain evidence="2">cv. 10/8</strain>
        <tissue evidence="1">Leaf</tissue>
    </source>
</reference>
<proteinExistence type="predicted"/>
<sequence>MHHVDKNDLFLMADCFPLLEELDLSYPIVTTGRDFLLADDGHHHFLSLPKLRK</sequence>
<dbReference type="AlphaFoldDB" id="A0A392SQD9"/>
<accession>A0A392SQD9</accession>